<accession>A0A392U204</accession>
<name>A0A392U204_9FABA</name>
<sequence>MEMERVVTPTEGGRMAG</sequence>
<dbReference type="AlphaFoldDB" id="A0A392U204"/>
<feature type="non-terminal residue" evidence="1">
    <location>
        <position position="17"/>
    </location>
</feature>
<keyword evidence="2" id="KW-1185">Reference proteome</keyword>
<comment type="caution">
    <text evidence="1">The sequence shown here is derived from an EMBL/GenBank/DDBJ whole genome shotgun (WGS) entry which is preliminary data.</text>
</comment>
<proteinExistence type="predicted"/>
<evidence type="ECO:0000313" key="2">
    <source>
        <dbReference type="Proteomes" id="UP000265520"/>
    </source>
</evidence>
<dbReference type="Proteomes" id="UP000265520">
    <property type="component" value="Unassembled WGS sequence"/>
</dbReference>
<protein>
    <submittedName>
        <fullName evidence="1">Uncharacterized protein</fullName>
    </submittedName>
</protein>
<evidence type="ECO:0000313" key="1">
    <source>
        <dbReference type="EMBL" id="MCI67473.1"/>
    </source>
</evidence>
<reference evidence="1 2" key="1">
    <citation type="journal article" date="2018" name="Front. Plant Sci.">
        <title>Red Clover (Trifolium pratense) and Zigzag Clover (T. medium) - A Picture of Genomic Similarities and Differences.</title>
        <authorList>
            <person name="Dluhosova J."/>
            <person name="Istvanek J."/>
            <person name="Nedelnik J."/>
            <person name="Repkova J."/>
        </authorList>
    </citation>
    <scope>NUCLEOTIDE SEQUENCE [LARGE SCALE GENOMIC DNA]</scope>
    <source>
        <strain evidence="2">cv. 10/8</strain>
        <tissue evidence="1">Leaf</tissue>
    </source>
</reference>
<organism evidence="1 2">
    <name type="scientific">Trifolium medium</name>
    <dbReference type="NCBI Taxonomy" id="97028"/>
    <lineage>
        <taxon>Eukaryota</taxon>
        <taxon>Viridiplantae</taxon>
        <taxon>Streptophyta</taxon>
        <taxon>Embryophyta</taxon>
        <taxon>Tracheophyta</taxon>
        <taxon>Spermatophyta</taxon>
        <taxon>Magnoliopsida</taxon>
        <taxon>eudicotyledons</taxon>
        <taxon>Gunneridae</taxon>
        <taxon>Pentapetalae</taxon>
        <taxon>rosids</taxon>
        <taxon>fabids</taxon>
        <taxon>Fabales</taxon>
        <taxon>Fabaceae</taxon>
        <taxon>Papilionoideae</taxon>
        <taxon>50 kb inversion clade</taxon>
        <taxon>NPAAA clade</taxon>
        <taxon>Hologalegina</taxon>
        <taxon>IRL clade</taxon>
        <taxon>Trifolieae</taxon>
        <taxon>Trifolium</taxon>
    </lineage>
</organism>
<dbReference type="EMBL" id="LXQA010717648">
    <property type="protein sequence ID" value="MCI67473.1"/>
    <property type="molecule type" value="Genomic_DNA"/>
</dbReference>